<evidence type="ECO:0000256" key="6">
    <source>
        <dbReference type="ARBA" id="ARBA00023242"/>
    </source>
</evidence>
<feature type="compositionally biased region" description="Acidic residues" evidence="7">
    <location>
        <begin position="74"/>
        <end position="85"/>
    </location>
</feature>
<evidence type="ECO:0000256" key="3">
    <source>
        <dbReference type="ARBA" id="ARBA00022723"/>
    </source>
</evidence>
<feature type="region of interest" description="Disordered" evidence="7">
    <location>
        <begin position="147"/>
        <end position="204"/>
    </location>
</feature>
<dbReference type="PANTHER" id="PTHR31675:SF8">
    <property type="entry name" value="AXIAL REGULATOR YABBY 4"/>
    <property type="match status" value="1"/>
</dbReference>
<dbReference type="InterPro" id="IPR036910">
    <property type="entry name" value="HMG_box_dom_sf"/>
</dbReference>
<evidence type="ECO:0000256" key="5">
    <source>
        <dbReference type="ARBA" id="ARBA00022833"/>
    </source>
</evidence>
<dbReference type="InterPro" id="IPR056775">
    <property type="entry name" value="YABBY_C"/>
</dbReference>
<gene>
    <name evidence="11" type="primary">YABBY</name>
    <name evidence="10" type="ORF">CTI12_AA604200</name>
</gene>
<dbReference type="GO" id="GO:0045165">
    <property type="term" value="P:cell fate commitment"/>
    <property type="evidence" value="ECO:0007669"/>
    <property type="project" value="TreeGrafter"/>
</dbReference>
<dbReference type="GO" id="GO:0005634">
    <property type="term" value="C:nucleus"/>
    <property type="evidence" value="ECO:0007669"/>
    <property type="project" value="UniProtKB-SubCell"/>
</dbReference>
<feature type="region of interest" description="Disordered" evidence="7">
    <location>
        <begin position="74"/>
        <end position="113"/>
    </location>
</feature>
<reference evidence="10 12" key="1">
    <citation type="journal article" date="2018" name="Mol. Plant">
        <title>The genome of Artemisia annua provides insight into the evolution of Asteraceae family and artemisinin biosynthesis.</title>
        <authorList>
            <person name="Shen Q."/>
            <person name="Zhang L."/>
            <person name="Liao Z."/>
            <person name="Wang S."/>
            <person name="Yan T."/>
            <person name="Shi P."/>
            <person name="Liu M."/>
            <person name="Fu X."/>
            <person name="Pan Q."/>
            <person name="Wang Y."/>
            <person name="Lv Z."/>
            <person name="Lu X."/>
            <person name="Zhang F."/>
            <person name="Jiang W."/>
            <person name="Ma Y."/>
            <person name="Chen M."/>
            <person name="Hao X."/>
            <person name="Li L."/>
            <person name="Tang Y."/>
            <person name="Lv G."/>
            <person name="Zhou Y."/>
            <person name="Sun X."/>
            <person name="Brodelius P.E."/>
            <person name="Rose J.K.C."/>
            <person name="Tang K."/>
        </authorList>
    </citation>
    <scope>NUCLEOTIDE SEQUENCE [LARGE SCALE GENOMIC DNA]</scope>
    <source>
        <strain evidence="12">cv. Huhao1</strain>
        <tissue evidence="10">Leaf</tissue>
    </source>
</reference>
<proteinExistence type="evidence at transcript level"/>
<dbReference type="CDD" id="cd00084">
    <property type="entry name" value="HMG-box_SF"/>
    <property type="match status" value="1"/>
</dbReference>
<dbReference type="PANTHER" id="PTHR31675">
    <property type="entry name" value="PROTEIN YABBY 6-RELATED"/>
    <property type="match status" value="1"/>
</dbReference>
<dbReference type="GO" id="GO:0009944">
    <property type="term" value="P:polarity specification of adaxial/abaxial axis"/>
    <property type="evidence" value="ECO:0007669"/>
    <property type="project" value="TreeGrafter"/>
</dbReference>
<comment type="subcellular location">
    <subcellularLocation>
        <location evidence="1">Nucleus</location>
    </subcellularLocation>
</comment>
<dbReference type="Pfam" id="PF24868">
    <property type="entry name" value="YABBY_N"/>
    <property type="match status" value="1"/>
</dbReference>
<keyword evidence="5" id="KW-0862">Zinc</keyword>
<evidence type="ECO:0000256" key="4">
    <source>
        <dbReference type="ARBA" id="ARBA00022771"/>
    </source>
</evidence>
<keyword evidence="3" id="KW-0479">Metal-binding</keyword>
<dbReference type="Gene3D" id="1.10.30.10">
    <property type="entry name" value="High mobility group box domain"/>
    <property type="match status" value="1"/>
</dbReference>
<feature type="domain" description="YABBY protein C-terminal" evidence="8">
    <location>
        <begin position="111"/>
        <end position="174"/>
    </location>
</feature>
<evidence type="ECO:0000313" key="10">
    <source>
        <dbReference type="EMBL" id="PWA35958.1"/>
    </source>
</evidence>
<evidence type="ECO:0000256" key="2">
    <source>
        <dbReference type="ARBA" id="ARBA00010325"/>
    </source>
</evidence>
<accession>A0A2U1KGY6</accession>
<dbReference type="AlphaFoldDB" id="A0A2U1KGY6"/>
<feature type="compositionally biased region" description="Polar residues" evidence="7">
    <location>
        <begin position="188"/>
        <end position="204"/>
    </location>
</feature>
<feature type="compositionally biased region" description="Polar residues" evidence="7">
    <location>
        <begin position="150"/>
        <end position="173"/>
    </location>
</feature>
<dbReference type="Proteomes" id="UP000245207">
    <property type="component" value="Unassembled WGS sequence"/>
</dbReference>
<evidence type="ECO:0000259" key="9">
    <source>
        <dbReference type="Pfam" id="PF24868"/>
    </source>
</evidence>
<evidence type="ECO:0000259" key="8">
    <source>
        <dbReference type="Pfam" id="PF04690"/>
    </source>
</evidence>
<dbReference type="EMBL" id="PKPP01019041">
    <property type="protein sequence ID" value="PWA35958.1"/>
    <property type="molecule type" value="Genomic_DNA"/>
</dbReference>
<dbReference type="SUPFAM" id="SSF47095">
    <property type="entry name" value="HMG-box"/>
    <property type="match status" value="1"/>
</dbReference>
<keyword evidence="12" id="KW-1185">Reference proteome</keyword>
<evidence type="ECO:0000256" key="1">
    <source>
        <dbReference type="ARBA" id="ARBA00004123"/>
    </source>
</evidence>
<evidence type="ECO:0000256" key="7">
    <source>
        <dbReference type="SAM" id="MobiDB-lite"/>
    </source>
</evidence>
<dbReference type="OrthoDB" id="667577at2759"/>
<evidence type="ECO:0000313" key="11">
    <source>
        <dbReference type="EMBL" id="QCF59285.1"/>
    </source>
</evidence>
<organism evidence="10 12">
    <name type="scientific">Artemisia annua</name>
    <name type="common">Sweet wormwood</name>
    <dbReference type="NCBI Taxonomy" id="35608"/>
    <lineage>
        <taxon>Eukaryota</taxon>
        <taxon>Viridiplantae</taxon>
        <taxon>Streptophyta</taxon>
        <taxon>Embryophyta</taxon>
        <taxon>Tracheophyta</taxon>
        <taxon>Spermatophyta</taxon>
        <taxon>Magnoliopsida</taxon>
        <taxon>eudicotyledons</taxon>
        <taxon>Gunneridae</taxon>
        <taxon>Pentapetalae</taxon>
        <taxon>asterids</taxon>
        <taxon>campanulids</taxon>
        <taxon>Asterales</taxon>
        <taxon>Asteraceae</taxon>
        <taxon>Asteroideae</taxon>
        <taxon>Anthemideae</taxon>
        <taxon>Artemisiinae</taxon>
        <taxon>Artemisia</taxon>
    </lineage>
</organism>
<protein>
    <submittedName>
        <fullName evidence="10">High mobility group (HMG) box domain-containing protein</fullName>
    </submittedName>
    <submittedName>
        <fullName evidence="11">YABBY transcription factor</fullName>
    </submittedName>
</protein>
<keyword evidence="6" id="KW-0539">Nucleus</keyword>
<dbReference type="InterPro" id="IPR056776">
    <property type="entry name" value="YABBY_N"/>
</dbReference>
<dbReference type="GO" id="GO:0008270">
    <property type="term" value="F:zinc ion binding"/>
    <property type="evidence" value="ECO:0007669"/>
    <property type="project" value="UniProtKB-KW"/>
</dbReference>
<dbReference type="InterPro" id="IPR006780">
    <property type="entry name" value="YABBY"/>
</dbReference>
<dbReference type="EMBL" id="MK675294">
    <property type="protein sequence ID" value="QCF59285.1"/>
    <property type="molecule type" value="mRNA"/>
</dbReference>
<evidence type="ECO:0000313" key="12">
    <source>
        <dbReference type="Proteomes" id="UP000245207"/>
    </source>
</evidence>
<comment type="similarity">
    <text evidence="2">Belongs to the YABBY family.</text>
</comment>
<feature type="compositionally biased region" description="Low complexity" evidence="7">
    <location>
        <begin position="90"/>
        <end position="106"/>
    </location>
</feature>
<reference evidence="11" key="2">
    <citation type="submission" date="2019-03" db="EMBL/GenBank/DDBJ databases">
        <title>The YABBY Family Transcription Factor AaYABBY5 Directly Targets CYP71AV1 and DBR2 Involved in Artemisinin Biosynthesis in Artemisia annua.</title>
        <authorList>
            <person name="Kayani S."/>
            <person name="Shen Q."/>
            <person name="Tang K."/>
        </authorList>
    </citation>
    <scope>NUCLEOTIDE SEQUENCE</scope>
    <source>
        <strain evidence="11">Aannua19220S821720</strain>
    </source>
</reference>
<dbReference type="Pfam" id="PF04690">
    <property type="entry name" value="YABBY"/>
    <property type="match status" value="1"/>
</dbReference>
<name>A0A2U1KGY6_ARTAN</name>
<feature type="domain" description="YABBY N-terminal" evidence="9">
    <location>
        <begin position="12"/>
        <end position="63"/>
    </location>
</feature>
<dbReference type="GO" id="GO:0048481">
    <property type="term" value="P:plant ovule development"/>
    <property type="evidence" value="ECO:0007669"/>
    <property type="project" value="TreeGrafter"/>
</dbReference>
<sequence length="204" mass="22693">MSTLNHLLDLQQEEICYVQCGFCTTVLLVSVPWSCLSMVVTVKCGHCTSLLSVNMMRSSFFPLHLFSSLDNQEEPMLEVSGENEEAPTQLPLSNHNSSSPLISSSSSDEDNDDDLELVNHIVNKPPEKRLRAPSAYNKFIKEEIGRLKTQHPNMTHKQAFSTAAKNWAHSPQGQHDEEDEEKAKCSGDESTAMTKELGSNDQPS</sequence>
<keyword evidence="4" id="KW-0863">Zinc-finger</keyword>